<feature type="domain" description="CHAT" evidence="1">
    <location>
        <begin position="270"/>
        <end position="480"/>
    </location>
</feature>
<dbReference type="InParanoid" id="A0A3N4LWR4"/>
<gene>
    <name evidence="2" type="ORF">L211DRAFT_746476</name>
</gene>
<dbReference type="Pfam" id="PF12770">
    <property type="entry name" value="CHAT"/>
    <property type="match status" value="1"/>
</dbReference>
<reference evidence="2 3" key="1">
    <citation type="journal article" date="2018" name="Nat. Ecol. Evol.">
        <title>Pezizomycetes genomes reveal the molecular basis of ectomycorrhizal truffle lifestyle.</title>
        <authorList>
            <person name="Murat C."/>
            <person name="Payen T."/>
            <person name="Noel B."/>
            <person name="Kuo A."/>
            <person name="Morin E."/>
            <person name="Chen J."/>
            <person name="Kohler A."/>
            <person name="Krizsan K."/>
            <person name="Balestrini R."/>
            <person name="Da Silva C."/>
            <person name="Montanini B."/>
            <person name="Hainaut M."/>
            <person name="Levati E."/>
            <person name="Barry K.W."/>
            <person name="Belfiori B."/>
            <person name="Cichocki N."/>
            <person name="Clum A."/>
            <person name="Dockter R.B."/>
            <person name="Fauchery L."/>
            <person name="Guy J."/>
            <person name="Iotti M."/>
            <person name="Le Tacon F."/>
            <person name="Lindquist E.A."/>
            <person name="Lipzen A."/>
            <person name="Malagnac F."/>
            <person name="Mello A."/>
            <person name="Molinier V."/>
            <person name="Miyauchi S."/>
            <person name="Poulain J."/>
            <person name="Riccioni C."/>
            <person name="Rubini A."/>
            <person name="Sitrit Y."/>
            <person name="Splivallo R."/>
            <person name="Traeger S."/>
            <person name="Wang M."/>
            <person name="Zifcakova L."/>
            <person name="Wipf D."/>
            <person name="Zambonelli A."/>
            <person name="Paolocci F."/>
            <person name="Nowrousian M."/>
            <person name="Ottonello S."/>
            <person name="Baldrian P."/>
            <person name="Spatafora J.W."/>
            <person name="Henrissat B."/>
            <person name="Nagy L.G."/>
            <person name="Aury J.M."/>
            <person name="Wincker P."/>
            <person name="Grigoriev I.V."/>
            <person name="Bonfante P."/>
            <person name="Martin F.M."/>
        </authorList>
    </citation>
    <scope>NUCLEOTIDE SEQUENCE [LARGE SCALE GENOMIC DNA]</scope>
    <source>
        <strain evidence="2 3">ATCC MYA-4762</strain>
    </source>
</reference>
<evidence type="ECO:0000259" key="1">
    <source>
        <dbReference type="Pfam" id="PF12770"/>
    </source>
</evidence>
<dbReference type="OrthoDB" id="9991317at2759"/>
<feature type="non-terminal residue" evidence="2">
    <location>
        <position position="483"/>
    </location>
</feature>
<organism evidence="2 3">
    <name type="scientific">Terfezia boudieri ATCC MYA-4762</name>
    <dbReference type="NCBI Taxonomy" id="1051890"/>
    <lineage>
        <taxon>Eukaryota</taxon>
        <taxon>Fungi</taxon>
        <taxon>Dikarya</taxon>
        <taxon>Ascomycota</taxon>
        <taxon>Pezizomycotina</taxon>
        <taxon>Pezizomycetes</taxon>
        <taxon>Pezizales</taxon>
        <taxon>Pezizaceae</taxon>
        <taxon>Terfezia</taxon>
    </lineage>
</organism>
<protein>
    <recommendedName>
        <fullName evidence="1">CHAT domain-containing protein</fullName>
    </recommendedName>
</protein>
<evidence type="ECO:0000313" key="3">
    <source>
        <dbReference type="Proteomes" id="UP000267821"/>
    </source>
</evidence>
<feature type="non-terminal residue" evidence="2">
    <location>
        <position position="1"/>
    </location>
</feature>
<proteinExistence type="predicted"/>
<accession>A0A3N4LWR4</accession>
<evidence type="ECO:0000313" key="2">
    <source>
        <dbReference type="EMBL" id="RPB27250.1"/>
    </source>
</evidence>
<dbReference type="EMBL" id="ML121532">
    <property type="protein sequence ID" value="RPB27250.1"/>
    <property type="molecule type" value="Genomic_DNA"/>
</dbReference>
<dbReference type="Proteomes" id="UP000267821">
    <property type="component" value="Unassembled WGS sequence"/>
</dbReference>
<name>A0A3N4LWR4_9PEZI</name>
<sequence length="483" mass="53198">PGRARMLYNLAACFNNRYAQTGDLRDLELAISELFACWSITTAPILTRILAASTVARMLVFGPLPDVSRAFSLLHDATHLIPLATSRSLERDDQQYILQELPGVTSLAVAVSLQVGKSPLEALRLQELGRSVTNGQLLDYRSEISDLMAQHPTLAKNFDSLRQELDPPLPSIESSSDIVIDKQLQIQQAAFNRRNKAATDLDDILQQIRQKPGFETFLREESEEYFLSAAQEGPIVVLNATKLRSDALLLTKKQVTSIPLPRLSHASTMLEWLWKAAVRPVLRELGFYPQKVDLLPRIWWIGIGLLAQAPIHAAAKYKQGSIKMTTMQYCLPSYTSTIRALQYSRSKQKHQQLQNASMLIVTMPKTPGATPLGVTEEADEIKYNLGGFCTVEILEEPTAKCVLQALSGYSIAHFACHGVSSINPADSHLLLLADTGDVGKLRVKDIAALKLPAARLAYLSACSTASNTSPELADEVIHIVSSF</sequence>
<dbReference type="InterPro" id="IPR024983">
    <property type="entry name" value="CHAT_dom"/>
</dbReference>
<keyword evidence="3" id="KW-1185">Reference proteome</keyword>
<dbReference type="STRING" id="1051890.A0A3N4LWR4"/>
<dbReference type="AlphaFoldDB" id="A0A3N4LWR4"/>